<keyword evidence="3" id="KW-1185">Reference proteome</keyword>
<dbReference type="OrthoDB" id="427080at2"/>
<gene>
    <name evidence="2" type="ORF">NIES1031_17925</name>
</gene>
<dbReference type="STRING" id="247279.NIES1031_17925"/>
<organism evidence="2 3">
    <name type="scientific">Chroogloeocystis siderophila 5.2 s.c.1</name>
    <dbReference type="NCBI Taxonomy" id="247279"/>
    <lineage>
        <taxon>Bacteria</taxon>
        <taxon>Bacillati</taxon>
        <taxon>Cyanobacteriota</taxon>
        <taxon>Cyanophyceae</taxon>
        <taxon>Oscillatoriophycideae</taxon>
        <taxon>Chroococcales</taxon>
        <taxon>Chroococcaceae</taxon>
        <taxon>Chroogloeocystis</taxon>
    </lineage>
</organism>
<protein>
    <recommendedName>
        <fullName evidence="1">Rho termination factor-like N-terminal domain-containing protein</fullName>
    </recommendedName>
</protein>
<dbReference type="AlphaFoldDB" id="A0A1U7HIE9"/>
<feature type="domain" description="Rho termination factor-like N-terminal" evidence="1">
    <location>
        <begin position="174"/>
        <end position="210"/>
    </location>
</feature>
<dbReference type="GO" id="GO:0006353">
    <property type="term" value="P:DNA-templated transcription termination"/>
    <property type="evidence" value="ECO:0007669"/>
    <property type="project" value="InterPro"/>
</dbReference>
<proteinExistence type="predicted"/>
<dbReference type="Pfam" id="PF02195">
    <property type="entry name" value="ParB_N"/>
    <property type="match status" value="1"/>
</dbReference>
<dbReference type="InterPro" id="IPR036361">
    <property type="entry name" value="SAP_dom_sf"/>
</dbReference>
<dbReference type="SUPFAM" id="SSF110849">
    <property type="entry name" value="ParB/Sulfiredoxin"/>
    <property type="match status" value="1"/>
</dbReference>
<name>A0A1U7HIE9_9CHRO</name>
<dbReference type="EMBL" id="MRCC01000016">
    <property type="protein sequence ID" value="OKH23334.1"/>
    <property type="molecule type" value="Genomic_DNA"/>
</dbReference>
<sequence>MKLSISLVAVKKIKSNIDASKFSEEELEQAANLILEAEGVINPLIIQRVSRDSYEVIDGDFEYYAAIKAKEKNPLQGEMIGAFIIDAESEDVIKKQVELIRKHHKNQNEVPENYLKIEKKLNLLNELIKEKLSFLSGEMSLLLEKVNKVEEYLIESQKPKLTKKQKNTVNTANDYASMTVPQLKEVAKEKGIRVPSKIKKDDLIAAIESK</sequence>
<dbReference type="InterPro" id="IPR036086">
    <property type="entry name" value="ParB/Sulfiredoxin_sf"/>
</dbReference>
<dbReference type="Gene3D" id="3.90.1530.10">
    <property type="entry name" value="Conserved hypothetical protein from pyrococcus furiosus pfu- 392566-001, ParB domain"/>
    <property type="match status" value="1"/>
</dbReference>
<dbReference type="Gene3D" id="1.10.720.30">
    <property type="entry name" value="SAP domain"/>
    <property type="match status" value="1"/>
</dbReference>
<accession>A0A1U7HIE9</accession>
<dbReference type="SMART" id="SM00959">
    <property type="entry name" value="Rho_N"/>
    <property type="match status" value="1"/>
</dbReference>
<evidence type="ECO:0000313" key="2">
    <source>
        <dbReference type="EMBL" id="OKH23334.1"/>
    </source>
</evidence>
<evidence type="ECO:0000259" key="1">
    <source>
        <dbReference type="SMART" id="SM00959"/>
    </source>
</evidence>
<evidence type="ECO:0000313" key="3">
    <source>
        <dbReference type="Proteomes" id="UP000185984"/>
    </source>
</evidence>
<dbReference type="InterPro" id="IPR003115">
    <property type="entry name" value="ParB_N"/>
</dbReference>
<reference evidence="2 3" key="1">
    <citation type="submission" date="2016-11" db="EMBL/GenBank/DDBJ databases">
        <title>Draft Genome Sequences of Nine Cyanobacterial Strains from Diverse Habitats.</title>
        <authorList>
            <person name="Zhu T."/>
            <person name="Hou S."/>
            <person name="Lu X."/>
            <person name="Hess W.R."/>
        </authorList>
    </citation>
    <scope>NUCLEOTIDE SEQUENCE [LARGE SCALE GENOMIC DNA]</scope>
    <source>
        <strain evidence="2 3">5.2 s.c.1</strain>
    </source>
</reference>
<dbReference type="Pfam" id="PF07498">
    <property type="entry name" value="Rho_N"/>
    <property type="match status" value="1"/>
</dbReference>
<dbReference type="InterPro" id="IPR011112">
    <property type="entry name" value="Rho-like_N"/>
</dbReference>
<comment type="caution">
    <text evidence="2">The sequence shown here is derived from an EMBL/GenBank/DDBJ whole genome shotgun (WGS) entry which is preliminary data.</text>
</comment>
<dbReference type="RefSeq" id="WP_073550867.1">
    <property type="nucleotide sequence ID" value="NZ_CAWMVK010000008.1"/>
</dbReference>
<dbReference type="Proteomes" id="UP000185984">
    <property type="component" value="Unassembled WGS sequence"/>
</dbReference>